<keyword evidence="2" id="KW-1185">Reference proteome</keyword>
<sequence>MYVFVDEIYNETIIFWLEFDNHLHMSGHPKFKHFSQKYCPIFIDQMLKSLRLSQQDMVALLLMQREYLKSPSNKFIVDFRDNVQFCLKTVFKVISPEPYLNEAISMIGDHPDDYSTTELWLFVVPSMISDSYFPSNLTKIFEIILTFSPDACCLLIKTSCEFLKYFIDHFYISANNANTPEISVDSIYKWLAQVPVPASNVLSRDSYIEEDVLSAFISDCNEIEETPGQKDSTRVIYILTALSIIMESVRNVRVYMDSFFPMIEQTLDSCFEVISHFLTNEEVCEKTCDFMVSVIKLSADIHPSFEMLSAQLSKYYQESDLSCFINPLITVHDLCWFKYCRSEWKISDCKSVFDHSINFLSTHDSRDHYRLVERLMKLFRTILGCQYDDILHFMEVGPLLLVAIDGLLSEVEHTFTECYFALMEVFTHPTASFCPERPETKSIVFNLYHSHIKQIVKTCGGMLSVMNDTEISLIGMELNIVTELIQKIWKSFPDKIREDQGIRDMLLQVPNAFYPEARNLAALINNNVHEH</sequence>
<accession>A0A0C2MHW1</accession>
<comment type="caution">
    <text evidence="1">The sequence shown here is derived from an EMBL/GenBank/DDBJ whole genome shotgun (WGS) entry which is preliminary data.</text>
</comment>
<name>A0A0C2MHW1_THEKT</name>
<reference evidence="1 2" key="1">
    <citation type="journal article" date="2014" name="Genome Biol. Evol.">
        <title>The genome of the myxosporean Thelohanellus kitauei shows adaptations to nutrient acquisition within its fish host.</title>
        <authorList>
            <person name="Yang Y."/>
            <person name="Xiong J."/>
            <person name="Zhou Z."/>
            <person name="Huo F."/>
            <person name="Miao W."/>
            <person name="Ran C."/>
            <person name="Liu Y."/>
            <person name="Zhang J."/>
            <person name="Feng J."/>
            <person name="Wang M."/>
            <person name="Wang M."/>
            <person name="Wang L."/>
            <person name="Yao B."/>
        </authorList>
    </citation>
    <scope>NUCLEOTIDE SEQUENCE [LARGE SCALE GENOMIC DNA]</scope>
    <source>
        <strain evidence="1">Wuqing</strain>
    </source>
</reference>
<dbReference type="EMBL" id="JWZT01003490">
    <property type="protein sequence ID" value="KII66681.1"/>
    <property type="molecule type" value="Genomic_DNA"/>
</dbReference>
<dbReference type="SUPFAM" id="SSF48371">
    <property type="entry name" value="ARM repeat"/>
    <property type="match status" value="1"/>
</dbReference>
<evidence type="ECO:0008006" key="3">
    <source>
        <dbReference type="Google" id="ProtNLM"/>
    </source>
</evidence>
<evidence type="ECO:0000313" key="2">
    <source>
        <dbReference type="Proteomes" id="UP000031668"/>
    </source>
</evidence>
<protein>
    <recommendedName>
        <fullName evidence="3">Transportin-3</fullName>
    </recommendedName>
</protein>
<dbReference type="Gene3D" id="1.25.10.10">
    <property type="entry name" value="Leucine-rich Repeat Variant"/>
    <property type="match status" value="1"/>
</dbReference>
<dbReference type="AlphaFoldDB" id="A0A0C2MHW1"/>
<dbReference type="InterPro" id="IPR016024">
    <property type="entry name" value="ARM-type_fold"/>
</dbReference>
<dbReference type="InterPro" id="IPR011989">
    <property type="entry name" value="ARM-like"/>
</dbReference>
<evidence type="ECO:0000313" key="1">
    <source>
        <dbReference type="EMBL" id="KII66681.1"/>
    </source>
</evidence>
<proteinExistence type="predicted"/>
<dbReference type="Proteomes" id="UP000031668">
    <property type="component" value="Unassembled WGS sequence"/>
</dbReference>
<gene>
    <name evidence="1" type="ORF">RF11_12710</name>
</gene>
<organism evidence="1 2">
    <name type="scientific">Thelohanellus kitauei</name>
    <name type="common">Myxosporean</name>
    <dbReference type="NCBI Taxonomy" id="669202"/>
    <lineage>
        <taxon>Eukaryota</taxon>
        <taxon>Metazoa</taxon>
        <taxon>Cnidaria</taxon>
        <taxon>Myxozoa</taxon>
        <taxon>Myxosporea</taxon>
        <taxon>Bivalvulida</taxon>
        <taxon>Platysporina</taxon>
        <taxon>Myxobolidae</taxon>
        <taxon>Thelohanellus</taxon>
    </lineage>
</organism>